<dbReference type="SUPFAM" id="SSF57756">
    <property type="entry name" value="Retrovirus zinc finger-like domains"/>
    <property type="match status" value="1"/>
</dbReference>
<proteinExistence type="predicted"/>
<dbReference type="PANTHER" id="PTHR47331">
    <property type="entry name" value="PHD-TYPE DOMAIN-CONTAINING PROTEIN"/>
    <property type="match status" value="1"/>
</dbReference>
<accession>A0A0J7KDI1</accession>
<gene>
    <name evidence="2" type="ORF">RF55_12294</name>
</gene>
<dbReference type="OrthoDB" id="7614251at2759"/>
<evidence type="ECO:0000256" key="1">
    <source>
        <dbReference type="SAM" id="MobiDB-lite"/>
    </source>
</evidence>
<dbReference type="Pfam" id="PF03564">
    <property type="entry name" value="DUF1759"/>
    <property type="match status" value="1"/>
</dbReference>
<reference evidence="2 3" key="1">
    <citation type="submission" date="2015-04" db="EMBL/GenBank/DDBJ databases">
        <title>Lasius niger genome sequencing.</title>
        <authorList>
            <person name="Konorov E.A."/>
            <person name="Nikitin M.A."/>
            <person name="Kirill M.V."/>
            <person name="Chang P."/>
        </authorList>
    </citation>
    <scope>NUCLEOTIDE SEQUENCE [LARGE SCALE GENOMIC DNA]</scope>
    <source>
        <tissue evidence="2">Whole</tissue>
    </source>
</reference>
<protein>
    <submittedName>
        <fullName evidence="2">Uncharacterized protein</fullName>
    </submittedName>
</protein>
<dbReference type="EMBL" id="LBMM01009282">
    <property type="protein sequence ID" value="KMQ88251.1"/>
    <property type="molecule type" value="Genomic_DNA"/>
</dbReference>
<organism evidence="2 3">
    <name type="scientific">Lasius niger</name>
    <name type="common">Black garden ant</name>
    <dbReference type="NCBI Taxonomy" id="67767"/>
    <lineage>
        <taxon>Eukaryota</taxon>
        <taxon>Metazoa</taxon>
        <taxon>Ecdysozoa</taxon>
        <taxon>Arthropoda</taxon>
        <taxon>Hexapoda</taxon>
        <taxon>Insecta</taxon>
        <taxon>Pterygota</taxon>
        <taxon>Neoptera</taxon>
        <taxon>Endopterygota</taxon>
        <taxon>Hymenoptera</taxon>
        <taxon>Apocrita</taxon>
        <taxon>Aculeata</taxon>
        <taxon>Formicoidea</taxon>
        <taxon>Formicidae</taxon>
        <taxon>Formicinae</taxon>
        <taxon>Lasius</taxon>
        <taxon>Lasius</taxon>
    </lineage>
</organism>
<dbReference type="AlphaFoldDB" id="A0A0J7KDI1"/>
<dbReference type="InterPro" id="IPR005312">
    <property type="entry name" value="DUF1759"/>
</dbReference>
<name>A0A0J7KDI1_LASNI</name>
<evidence type="ECO:0000313" key="2">
    <source>
        <dbReference type="EMBL" id="KMQ88251.1"/>
    </source>
</evidence>
<evidence type="ECO:0000313" key="3">
    <source>
        <dbReference type="Proteomes" id="UP000036403"/>
    </source>
</evidence>
<keyword evidence="3" id="KW-1185">Reference proteome</keyword>
<dbReference type="PaxDb" id="67767-A0A0J7KDI1"/>
<feature type="region of interest" description="Disordered" evidence="1">
    <location>
        <begin position="391"/>
        <end position="418"/>
    </location>
</feature>
<dbReference type="Proteomes" id="UP000036403">
    <property type="component" value="Unassembled WGS sequence"/>
</dbReference>
<dbReference type="GO" id="GO:0008270">
    <property type="term" value="F:zinc ion binding"/>
    <property type="evidence" value="ECO:0007669"/>
    <property type="project" value="InterPro"/>
</dbReference>
<sequence length="552" mass="62120">MTKIARARRELCIRRVKEIHEVSLKAESSPLDKSLFLARYPGLAKIVEEFEHMHLKVIQDPSIDFDKEDQTRAQFDVMHYAIKAKYYELTDTSSSISLWRNPNASSTIKLPKISLPHFSGDLSLWPSFIALYNTSIHNNQQILAMEKYQYLLASLKGEALSVVKNLPLSEAHYPIAYDTLMARYQNKRKLATHYWSSIVKAKSLKQDSANSLRLLLDTFHENVRALQLMKFPTESWDFILLNVLLDKLTPSLREKFEAEHRKTKTPHYEQLTKFLQEYCKVFASISNSSDVASKQGEKSTKPQLQSSKHNASIASFVTNSATCLVRKEQHAITKCPQFLKSAAKDRFSLAKKLRLCINCLRLGHNVKACPSTWTCRSCQSKHHTLLHFEQNSTSSSTATPVSPASSSQEAESATTSQGSKSLVTMTSVVESSPVVLLSTAKAEIFDVHGNTFPVRILLDSASQSNFITESCWRRGAFNRTKHRMIILGVNDVKAATAKGRTSFVIQVSNRTDIRLPVEATVLSRISSPLPNSSVTLLFREFRSDSLGRDQGS</sequence>
<dbReference type="GO" id="GO:0003676">
    <property type="term" value="F:nucleic acid binding"/>
    <property type="evidence" value="ECO:0007669"/>
    <property type="project" value="InterPro"/>
</dbReference>
<comment type="caution">
    <text evidence="2">The sequence shown here is derived from an EMBL/GenBank/DDBJ whole genome shotgun (WGS) entry which is preliminary data.</text>
</comment>
<feature type="compositionally biased region" description="Low complexity" evidence="1">
    <location>
        <begin position="392"/>
        <end position="417"/>
    </location>
</feature>
<dbReference type="PANTHER" id="PTHR47331:SF1">
    <property type="entry name" value="GAG-LIKE PROTEIN"/>
    <property type="match status" value="1"/>
</dbReference>
<dbReference type="STRING" id="67767.A0A0J7KDI1"/>
<dbReference type="InterPro" id="IPR036875">
    <property type="entry name" value="Znf_CCHC_sf"/>
</dbReference>